<evidence type="ECO:0000313" key="2">
    <source>
        <dbReference type="Proteomes" id="UP000054485"/>
    </source>
</evidence>
<evidence type="ECO:0000313" key="1">
    <source>
        <dbReference type="EMBL" id="KIK36067.1"/>
    </source>
</evidence>
<organism evidence="1 2">
    <name type="scientific">Suillus luteus UH-Slu-Lm8-n1</name>
    <dbReference type="NCBI Taxonomy" id="930992"/>
    <lineage>
        <taxon>Eukaryota</taxon>
        <taxon>Fungi</taxon>
        <taxon>Dikarya</taxon>
        <taxon>Basidiomycota</taxon>
        <taxon>Agaricomycotina</taxon>
        <taxon>Agaricomycetes</taxon>
        <taxon>Agaricomycetidae</taxon>
        <taxon>Boletales</taxon>
        <taxon>Suillineae</taxon>
        <taxon>Suillaceae</taxon>
        <taxon>Suillus</taxon>
    </lineage>
</organism>
<name>A0A0D0AP03_9AGAM</name>
<reference evidence="2" key="2">
    <citation type="submission" date="2015-01" db="EMBL/GenBank/DDBJ databases">
        <title>Evolutionary Origins and Diversification of the Mycorrhizal Mutualists.</title>
        <authorList>
            <consortium name="DOE Joint Genome Institute"/>
            <consortium name="Mycorrhizal Genomics Consortium"/>
            <person name="Kohler A."/>
            <person name="Kuo A."/>
            <person name="Nagy L.G."/>
            <person name="Floudas D."/>
            <person name="Copeland A."/>
            <person name="Barry K.W."/>
            <person name="Cichocki N."/>
            <person name="Veneault-Fourrey C."/>
            <person name="LaButti K."/>
            <person name="Lindquist E.A."/>
            <person name="Lipzen A."/>
            <person name="Lundell T."/>
            <person name="Morin E."/>
            <person name="Murat C."/>
            <person name="Riley R."/>
            <person name="Ohm R."/>
            <person name="Sun H."/>
            <person name="Tunlid A."/>
            <person name="Henrissat B."/>
            <person name="Grigoriev I.V."/>
            <person name="Hibbett D.S."/>
            <person name="Martin F."/>
        </authorList>
    </citation>
    <scope>NUCLEOTIDE SEQUENCE [LARGE SCALE GENOMIC DNA]</scope>
    <source>
        <strain evidence="2">UH-Slu-Lm8-n1</strain>
    </source>
</reference>
<sequence length="62" mass="7124">MIMLPSYRIITGVSRAACPLFHRRSSHRIFLIAVCFEWLDYTTPFSHHAKGTECPVSRLTDS</sequence>
<dbReference type="AlphaFoldDB" id="A0A0D0AP03"/>
<gene>
    <name evidence="1" type="ORF">CY34DRAFT_544013</name>
</gene>
<keyword evidence="2" id="KW-1185">Reference proteome</keyword>
<reference evidence="1 2" key="1">
    <citation type="submission" date="2014-04" db="EMBL/GenBank/DDBJ databases">
        <authorList>
            <consortium name="DOE Joint Genome Institute"/>
            <person name="Kuo A."/>
            <person name="Ruytinx J."/>
            <person name="Rineau F."/>
            <person name="Colpaert J."/>
            <person name="Kohler A."/>
            <person name="Nagy L.G."/>
            <person name="Floudas D."/>
            <person name="Copeland A."/>
            <person name="Barry K.W."/>
            <person name="Cichocki N."/>
            <person name="Veneault-Fourrey C."/>
            <person name="LaButti K."/>
            <person name="Lindquist E.A."/>
            <person name="Lipzen A."/>
            <person name="Lundell T."/>
            <person name="Morin E."/>
            <person name="Murat C."/>
            <person name="Sun H."/>
            <person name="Tunlid A."/>
            <person name="Henrissat B."/>
            <person name="Grigoriev I.V."/>
            <person name="Hibbett D.S."/>
            <person name="Martin F."/>
            <person name="Nordberg H.P."/>
            <person name="Cantor M.N."/>
            <person name="Hua S.X."/>
        </authorList>
    </citation>
    <scope>NUCLEOTIDE SEQUENCE [LARGE SCALE GENOMIC DNA]</scope>
    <source>
        <strain evidence="1 2">UH-Slu-Lm8-n1</strain>
    </source>
</reference>
<protein>
    <submittedName>
        <fullName evidence="1">Uncharacterized protein</fullName>
    </submittedName>
</protein>
<dbReference type="Proteomes" id="UP000054485">
    <property type="component" value="Unassembled WGS sequence"/>
</dbReference>
<dbReference type="HOGENOM" id="CLU_2905685_0_0_1"/>
<proteinExistence type="predicted"/>
<dbReference type="EMBL" id="KN835563">
    <property type="protein sequence ID" value="KIK36067.1"/>
    <property type="molecule type" value="Genomic_DNA"/>
</dbReference>
<accession>A0A0D0AP03</accession>
<dbReference type="InParanoid" id="A0A0D0AP03"/>